<organism evidence="1 2">
    <name type="scientific">Maledivibacter halophilus</name>
    <dbReference type="NCBI Taxonomy" id="36842"/>
    <lineage>
        <taxon>Bacteria</taxon>
        <taxon>Bacillati</taxon>
        <taxon>Bacillota</taxon>
        <taxon>Clostridia</taxon>
        <taxon>Peptostreptococcales</taxon>
        <taxon>Caminicellaceae</taxon>
        <taxon>Maledivibacter</taxon>
    </lineage>
</organism>
<dbReference type="STRING" id="36842.SAMN02194393_02358"/>
<dbReference type="EMBL" id="FUZT01000005">
    <property type="protein sequence ID" value="SKC70008.1"/>
    <property type="molecule type" value="Genomic_DNA"/>
</dbReference>
<gene>
    <name evidence="1" type="ORF">SAMN02194393_02358</name>
</gene>
<sequence>MVENSSQTNEIVVKQNCVDVSANVVESCENTPIRIEGITDRVIAKIPVVLAKFNVQVNVSAKVKLPEIALEIKNVKIKLMLTQCMLLQDTNTLFIKGLVRKNIDYSTIEKCPTTKDVCGDIRHCTVNIPFECTTTVEFNGFPPAEIVPSTWKEFQYFQKQKLPNNFAEKDRLLSGDLSEFNQNSTEYYNDLPYCELVNSSIINLDEYLNRKIIRNGPIQEGVFEEFEEKMTINIVLRVLQHRLVEIN</sequence>
<dbReference type="InterPro" id="IPR054845">
    <property type="entry name" value="Exosporium_prot_C"/>
</dbReference>
<dbReference type="OrthoDB" id="2381017at2"/>
<evidence type="ECO:0000313" key="1">
    <source>
        <dbReference type="EMBL" id="SKC70008.1"/>
    </source>
</evidence>
<proteinExistence type="predicted"/>
<evidence type="ECO:0008006" key="3">
    <source>
        <dbReference type="Google" id="ProtNLM"/>
    </source>
</evidence>
<accession>A0A1T5L3N0</accession>
<reference evidence="1 2" key="1">
    <citation type="submission" date="2017-02" db="EMBL/GenBank/DDBJ databases">
        <authorList>
            <person name="Peterson S.W."/>
        </authorList>
    </citation>
    <scope>NUCLEOTIDE SEQUENCE [LARGE SCALE GENOMIC DNA]</scope>
    <source>
        <strain evidence="1 2">M1</strain>
    </source>
</reference>
<evidence type="ECO:0000313" key="2">
    <source>
        <dbReference type="Proteomes" id="UP000190285"/>
    </source>
</evidence>
<keyword evidence="2" id="KW-1185">Reference proteome</keyword>
<dbReference type="Proteomes" id="UP000190285">
    <property type="component" value="Unassembled WGS sequence"/>
</dbReference>
<dbReference type="NCBIfam" id="NF045794">
    <property type="entry name" value="CsxC_fam"/>
    <property type="match status" value="1"/>
</dbReference>
<name>A0A1T5L3N0_9FIRM</name>
<protein>
    <recommendedName>
        <fullName evidence="3">SipL SPOCS domain-containing protein</fullName>
    </recommendedName>
</protein>
<dbReference type="AlphaFoldDB" id="A0A1T5L3N0"/>
<dbReference type="RefSeq" id="WP_079491850.1">
    <property type="nucleotide sequence ID" value="NZ_FUZT01000005.1"/>
</dbReference>